<feature type="domain" description="DUF5916" evidence="2">
    <location>
        <begin position="251"/>
        <end position="870"/>
    </location>
</feature>
<dbReference type="CDD" id="cd09618">
    <property type="entry name" value="CBM9_like_2"/>
    <property type="match status" value="1"/>
</dbReference>
<evidence type="ECO:0000313" key="3">
    <source>
        <dbReference type="EMBL" id="SHJ53511.1"/>
    </source>
</evidence>
<dbReference type="GO" id="GO:0016052">
    <property type="term" value="P:carbohydrate catabolic process"/>
    <property type="evidence" value="ECO:0007669"/>
    <property type="project" value="InterPro"/>
</dbReference>
<evidence type="ECO:0000259" key="1">
    <source>
        <dbReference type="Pfam" id="PF06452"/>
    </source>
</evidence>
<protein>
    <submittedName>
        <fullName evidence="3">Carbohydrate family 9 binding domain-like</fullName>
    </submittedName>
</protein>
<dbReference type="Pfam" id="PF06452">
    <property type="entry name" value="CBM9_1"/>
    <property type="match status" value="1"/>
</dbReference>
<name>A0A1M6K3G9_9BACT</name>
<proteinExistence type="predicted"/>
<dbReference type="Pfam" id="PF19313">
    <property type="entry name" value="DUF5916"/>
    <property type="match status" value="1"/>
</dbReference>
<dbReference type="GO" id="GO:0004553">
    <property type="term" value="F:hydrolase activity, hydrolyzing O-glycosyl compounds"/>
    <property type="evidence" value="ECO:0007669"/>
    <property type="project" value="InterPro"/>
</dbReference>
<dbReference type="InterPro" id="IPR010502">
    <property type="entry name" value="Carb-bd_dom_fam9"/>
</dbReference>
<dbReference type="SUPFAM" id="SSF49344">
    <property type="entry name" value="CBD9-like"/>
    <property type="match status" value="1"/>
</dbReference>
<accession>A0A1M6K3G9</accession>
<dbReference type="OrthoDB" id="9786766at2"/>
<dbReference type="Proteomes" id="UP000184050">
    <property type="component" value="Unassembled WGS sequence"/>
</dbReference>
<dbReference type="AlphaFoldDB" id="A0A1M6K3G9"/>
<dbReference type="GO" id="GO:0030246">
    <property type="term" value="F:carbohydrate binding"/>
    <property type="evidence" value="ECO:0007669"/>
    <property type="project" value="InterPro"/>
</dbReference>
<dbReference type="STRING" id="1168035.SAMN05444280_12224"/>
<keyword evidence="4" id="KW-1185">Reference proteome</keyword>
<evidence type="ECO:0000259" key="2">
    <source>
        <dbReference type="Pfam" id="PF19313"/>
    </source>
</evidence>
<dbReference type="RefSeq" id="WP_073170557.1">
    <property type="nucleotide sequence ID" value="NZ_FQZE01000022.1"/>
</dbReference>
<dbReference type="InterPro" id="IPR045670">
    <property type="entry name" value="DUF5916"/>
</dbReference>
<dbReference type="Gene3D" id="2.60.40.1190">
    <property type="match status" value="1"/>
</dbReference>
<evidence type="ECO:0000313" key="4">
    <source>
        <dbReference type="Proteomes" id="UP000184050"/>
    </source>
</evidence>
<feature type="domain" description="Carbohydrate-binding" evidence="1">
    <location>
        <begin position="54"/>
        <end position="207"/>
    </location>
</feature>
<reference evidence="3 4" key="1">
    <citation type="submission" date="2016-11" db="EMBL/GenBank/DDBJ databases">
        <authorList>
            <person name="Jaros S."/>
            <person name="Januszkiewicz K."/>
            <person name="Wedrychowicz H."/>
        </authorList>
    </citation>
    <scope>NUCLEOTIDE SEQUENCE [LARGE SCALE GENOMIC DNA]</scope>
    <source>
        <strain evidence="3 4">DSM 27063</strain>
    </source>
</reference>
<dbReference type="EMBL" id="FQZE01000022">
    <property type="protein sequence ID" value="SHJ53511.1"/>
    <property type="molecule type" value="Genomic_DNA"/>
</dbReference>
<sequence length="873" mass="100465">MKNKHLLIIFLLFLGITTRAQNYDYTLSDDSLVNYHASIKRVYYATRTELVPKIDGKLDDECWQKLGSWDGGFIQQQPNQAQTPSQETEIKILYDDTYLYMAIACYDNEPEKIRSILGRRDENMGDMAGIALDSYSDRQTAFEFNVTAAGQKVDLMHLGEYGWDFNWDAVWDGKSHVGDSAWYAEMRVPFSQLRYANKEEHVWGMHVWRWIDRLKEEDQWKLIPVDAPAMVYIFGELRGIENIPYKRNFEVMPYAKAKYVSDAPDNFKGGFGVDGKIGVTSDFTLDYTINPDFGQVEADPSVLNLTSYEVFYDEKRPFFLEGNSILEYGAGSSDLLFYSRRIGASPGYTPSVAEMETLEMPDQTSIINALKLTGKNRSGLSVGVVNSMTAHENATIHFNGQEREEAVEPFTNYFIGRVKQDFNEGSTVLGGMVTSTLRNIKDEHLEFLPDNSTVGGVDFQHNWKNRKYFVDFKGFFSQVNGSEEAISNLQTNSRHYFQRTDAEHLEYDPTLTSLSGWGGEMSGGKRSGKFRIMGALDWRSPGVELNDVGYLRQADYIDQEINIVYWVNKPKGILNNYYFDFEQEHNWSYGGENLGDEITGHARFQFKNLWRLDLVAERSFYEIDTRKLWGGPSLRIDGETSGEVFLQTNSSKDLFFGGGTELTRNDDNISKATENTFYVQWQIGSRFTLSSMNNFNVETDNNQFVTSMERNTFSRKYIVGKIDRKTISSTIRAEFFVTPELSFQYYGNPYASVGKFSDYREVASSKSKNINQRFAPLFVEEQESGGQWLVDEQQNYIMDLAQNSPDFNFQEFRSNFVARWEYKTGSTLYFVWTNSRSRYESKYEPSVFESFKGISDVKAQNAFMLKVSFWFSI</sequence>
<gene>
    <name evidence="3" type="ORF">SAMN05444280_12224</name>
</gene>
<organism evidence="3 4">
    <name type="scientific">Tangfeifania diversioriginum</name>
    <dbReference type="NCBI Taxonomy" id="1168035"/>
    <lineage>
        <taxon>Bacteria</taxon>
        <taxon>Pseudomonadati</taxon>
        <taxon>Bacteroidota</taxon>
        <taxon>Bacteroidia</taxon>
        <taxon>Marinilabiliales</taxon>
        <taxon>Prolixibacteraceae</taxon>
        <taxon>Tangfeifania</taxon>
    </lineage>
</organism>